<accession>A0A8F4XLE2</accession>
<keyword evidence="1" id="KW-0150">Chloroplast</keyword>
<organism evidence="1">
    <name type="scientific">Ulva intestinalis</name>
    <name type="common">Hollow green nori</name>
    <name type="synonym">Enteromorpha intestinalis</name>
    <dbReference type="NCBI Taxonomy" id="3116"/>
    <lineage>
        <taxon>Eukaryota</taxon>
        <taxon>Viridiplantae</taxon>
        <taxon>Chlorophyta</taxon>
        <taxon>core chlorophytes</taxon>
        <taxon>Ulvophyceae</taxon>
        <taxon>OUU clade</taxon>
        <taxon>Ulvales</taxon>
        <taxon>Ulvaceae</taxon>
        <taxon>Ulva</taxon>
    </lineage>
</organism>
<protein>
    <submittedName>
        <fullName evidence="1">Uncharacterized protein</fullName>
    </submittedName>
</protein>
<dbReference type="AlphaFoldDB" id="A0A8F4XLE2"/>
<gene>
    <name evidence="1" type="primary">orf169</name>
</gene>
<dbReference type="EMBL" id="MZ158703">
    <property type="protein sequence ID" value="QXI88203.1"/>
    <property type="molecule type" value="Genomic_DNA"/>
</dbReference>
<reference evidence="1" key="1">
    <citation type="submission" date="2021-05" db="EMBL/GenBank/DDBJ databases">
        <authorList>
            <person name="Wang H."/>
            <person name="Liu F."/>
            <person name="Wang J."/>
            <person name="Chen N."/>
        </authorList>
    </citation>
    <scope>NUCLEOTIDE SEQUENCE</scope>
    <source>
        <strain evidence="1">CNS00531</strain>
    </source>
</reference>
<geneLocation type="chloroplast" evidence="1"/>
<keyword evidence="1" id="KW-0934">Plastid</keyword>
<sequence>MNKNYTLNNQKKLQALEKLILNKLKDSQYYNKFIKDKNLIEKRKFLSLLLLVSTNLSLDELIDLKVKDFLKIIKSISEQLDSYEELDIYSSETENVQRKSFYLSIELDSYGKKLHLNPAFNQFFKEDLYYEIITNKNYTEPVLSSLMNHKPLSAVNLKKDINEQIVELI</sequence>
<proteinExistence type="predicted"/>
<evidence type="ECO:0000313" key="1">
    <source>
        <dbReference type="EMBL" id="QXI88203.1"/>
    </source>
</evidence>
<name>A0A8F4XLE2_ULVIN</name>